<protein>
    <submittedName>
        <fullName evidence="3">Relaxase/mobilization nuclease domain protein</fullName>
    </submittedName>
</protein>
<reference evidence="3 4" key="1">
    <citation type="submission" date="2015-05" db="EMBL/GenBank/DDBJ databases">
        <title>A genomic and transcriptomic approach to investigate the blue pigment phenotype in Pseudomonas fluorescens.</title>
        <authorList>
            <person name="Andreani N.A."/>
            <person name="Cardazzo B."/>
        </authorList>
    </citation>
    <scope>NUCLEOTIDE SEQUENCE [LARGE SCALE GENOMIC DNA]</scope>
    <source>
        <strain evidence="3 4">Ps_22</strain>
    </source>
</reference>
<evidence type="ECO:0000259" key="2">
    <source>
        <dbReference type="Pfam" id="PF03432"/>
    </source>
</evidence>
<feature type="compositionally biased region" description="Basic residues" evidence="1">
    <location>
        <begin position="528"/>
        <end position="538"/>
    </location>
</feature>
<dbReference type="Pfam" id="PF03432">
    <property type="entry name" value="Relaxase"/>
    <property type="match status" value="1"/>
</dbReference>
<evidence type="ECO:0000313" key="3">
    <source>
        <dbReference type="EMBL" id="KWV88196.1"/>
    </source>
</evidence>
<feature type="domain" description="MobA/VirD2-like nuclease" evidence="2">
    <location>
        <begin position="43"/>
        <end position="157"/>
    </location>
</feature>
<sequence length="538" mass="60272">MIRDVKSKLPDNAATTRTMNYILEKAELVGGSEAKFDNTSMEEYAEFGAKKFRQVNNKYQSKTGRTQEIEAVHEIISFHTDDKVSPEMARDLALTVWRNVLDLDNRKHRWAVHTDTDEIHVHLVWNKRDNKGNLYNQHNDYAFFEKACQEIEEEYGLKVVENRKSLNPGMPTSPKPSNEYRLENRGIKSEKKKFKEAVNASTDKAMTAGEFLEFLDNDGFTLITNGNDAYSLEKDGVTFKASEVGASYKALKARFGDDPQFSDTLARLGLKAAPVRDYGSIGGDFHDEQSSITEKRIKKSNRVLDTRFDTFDGHGFFYKGTNKKAFEYSDGTATFNTTSPMAIKAGLQKLTESGKPQTLHLSGTHDFKRNAWLQFQMMGLDQKGYSLSGFTPTANDKEQLEKLKQENPAFKKPIEAISVTSSPTNKPDDKTAKKPHPATPVKKAVDHLEDPKSKSFIPPVNADDDTKAKRLGKTGAAGVADGLVKTADVFAVHDAAGSMNEKLSEMRVLAAQAKNSQSNAENEAHQNERRRRQQLKPD</sequence>
<evidence type="ECO:0000256" key="1">
    <source>
        <dbReference type="SAM" id="MobiDB-lite"/>
    </source>
</evidence>
<proteinExistence type="predicted"/>
<feature type="region of interest" description="Disordered" evidence="1">
    <location>
        <begin position="406"/>
        <end position="468"/>
    </location>
</feature>
<feature type="compositionally biased region" description="Basic and acidic residues" evidence="1">
    <location>
        <begin position="443"/>
        <end position="453"/>
    </location>
</feature>
<dbReference type="PATRIC" id="fig|294.194.peg.1256"/>
<gene>
    <name evidence="3" type="ORF">PFLmoz3_01091</name>
</gene>
<organism evidence="3 4">
    <name type="scientific">Pseudomonas fluorescens</name>
    <dbReference type="NCBI Taxonomy" id="294"/>
    <lineage>
        <taxon>Bacteria</taxon>
        <taxon>Pseudomonadati</taxon>
        <taxon>Pseudomonadota</taxon>
        <taxon>Gammaproteobacteria</taxon>
        <taxon>Pseudomonadales</taxon>
        <taxon>Pseudomonadaceae</taxon>
        <taxon>Pseudomonas</taxon>
    </lineage>
</organism>
<dbReference type="RefSeq" id="WP_060763835.1">
    <property type="nucleotide sequence ID" value="NZ_LCYA01000052.1"/>
</dbReference>
<accession>A0A120G827</accession>
<feature type="region of interest" description="Disordered" evidence="1">
    <location>
        <begin position="511"/>
        <end position="538"/>
    </location>
</feature>
<dbReference type="AlphaFoldDB" id="A0A120G827"/>
<dbReference type="Proteomes" id="UP000061348">
    <property type="component" value="Unassembled WGS sequence"/>
</dbReference>
<dbReference type="EMBL" id="LCYA01000052">
    <property type="protein sequence ID" value="KWV88196.1"/>
    <property type="molecule type" value="Genomic_DNA"/>
</dbReference>
<evidence type="ECO:0000313" key="4">
    <source>
        <dbReference type="Proteomes" id="UP000061348"/>
    </source>
</evidence>
<dbReference type="InterPro" id="IPR005094">
    <property type="entry name" value="Endonuclease_MobA/VirD2"/>
</dbReference>
<name>A0A120G827_PSEFL</name>
<comment type="caution">
    <text evidence="3">The sequence shown here is derived from an EMBL/GenBank/DDBJ whole genome shotgun (WGS) entry which is preliminary data.</text>
</comment>